<dbReference type="Gene3D" id="3.40.109.10">
    <property type="entry name" value="NADH Oxidase"/>
    <property type="match status" value="1"/>
</dbReference>
<dbReference type="EMBL" id="CAEZUP010000093">
    <property type="protein sequence ID" value="CAB4619999.1"/>
    <property type="molecule type" value="Genomic_DNA"/>
</dbReference>
<reference evidence="9" key="1">
    <citation type="submission" date="2020-05" db="EMBL/GenBank/DDBJ databases">
        <authorList>
            <person name="Chiriac C."/>
            <person name="Salcher M."/>
            <person name="Ghai R."/>
            <person name="Kavagutti S V."/>
        </authorList>
    </citation>
    <scope>NUCLEOTIDE SEQUENCE</scope>
</reference>
<dbReference type="InterPro" id="IPR029479">
    <property type="entry name" value="Nitroreductase"/>
</dbReference>
<evidence type="ECO:0000313" key="9">
    <source>
        <dbReference type="EMBL" id="CAB4619999.1"/>
    </source>
</evidence>
<evidence type="ECO:0000256" key="5">
    <source>
        <dbReference type="ARBA" id="ARBA00022857"/>
    </source>
</evidence>
<evidence type="ECO:0000256" key="2">
    <source>
        <dbReference type="ARBA" id="ARBA00007118"/>
    </source>
</evidence>
<keyword evidence="3" id="KW-0285">Flavoprotein</keyword>
<dbReference type="GO" id="GO:0016491">
    <property type="term" value="F:oxidoreductase activity"/>
    <property type="evidence" value="ECO:0007669"/>
    <property type="project" value="UniProtKB-KW"/>
</dbReference>
<comment type="similarity">
    <text evidence="2">Belongs to the nitroreductase family.</text>
</comment>
<accession>A0A6J6I7T0</accession>
<sequence>MTTEAATVDSLDVIENLATRRRTNLQVDPGRQVPDALLDRLIAIAATAPNHKRTFPWRFRIVTGDGRARLGAALAADLEADGEPEHKAIKARGKYLRAPVVLAVASRAADTEELTKENRDAVSAAVQNLLLAATAAGLASYWSTGAAMHSDRLRSVCEMDETDTMVGLIYLGWPVGEAPPIDRPAPEVLRIN</sequence>
<dbReference type="InterPro" id="IPR000415">
    <property type="entry name" value="Nitroreductase-like"/>
</dbReference>
<evidence type="ECO:0000256" key="1">
    <source>
        <dbReference type="ARBA" id="ARBA00001917"/>
    </source>
</evidence>
<name>A0A6J6I7T0_9ZZZZ</name>
<evidence type="ECO:0000256" key="6">
    <source>
        <dbReference type="ARBA" id="ARBA00023002"/>
    </source>
</evidence>
<dbReference type="SUPFAM" id="SSF55469">
    <property type="entry name" value="FMN-dependent nitroreductase-like"/>
    <property type="match status" value="1"/>
</dbReference>
<dbReference type="InterPro" id="IPR052530">
    <property type="entry name" value="NAD(P)H_nitroreductase"/>
</dbReference>
<evidence type="ECO:0000256" key="4">
    <source>
        <dbReference type="ARBA" id="ARBA00022643"/>
    </source>
</evidence>
<dbReference type="PIRSF" id="PIRSF000232">
    <property type="entry name" value="YdjA"/>
    <property type="match status" value="1"/>
</dbReference>
<dbReference type="PANTHER" id="PTHR43821:SF1">
    <property type="entry name" value="NAD(P)H NITROREDUCTASE YDJA-RELATED"/>
    <property type="match status" value="1"/>
</dbReference>
<proteinExistence type="inferred from homology"/>
<dbReference type="AlphaFoldDB" id="A0A6J6I7T0"/>
<evidence type="ECO:0000256" key="3">
    <source>
        <dbReference type="ARBA" id="ARBA00022630"/>
    </source>
</evidence>
<keyword evidence="6" id="KW-0560">Oxidoreductase</keyword>
<dbReference type="PANTHER" id="PTHR43821">
    <property type="entry name" value="NAD(P)H NITROREDUCTASE YDJA-RELATED"/>
    <property type="match status" value="1"/>
</dbReference>
<keyword evidence="4" id="KW-0288">FMN</keyword>
<dbReference type="Pfam" id="PF00881">
    <property type="entry name" value="Nitroreductase"/>
    <property type="match status" value="1"/>
</dbReference>
<protein>
    <submittedName>
        <fullName evidence="9">Unannotated protein</fullName>
    </submittedName>
</protein>
<evidence type="ECO:0000259" key="8">
    <source>
        <dbReference type="Pfam" id="PF00881"/>
    </source>
</evidence>
<gene>
    <name evidence="9" type="ORF">UFOPK1835_01702</name>
</gene>
<keyword evidence="7" id="KW-0520">NAD</keyword>
<feature type="domain" description="Nitroreductase" evidence="8">
    <location>
        <begin position="19"/>
        <end position="173"/>
    </location>
</feature>
<comment type="cofactor">
    <cofactor evidence="1">
        <name>FMN</name>
        <dbReference type="ChEBI" id="CHEBI:58210"/>
    </cofactor>
</comment>
<evidence type="ECO:0000256" key="7">
    <source>
        <dbReference type="ARBA" id="ARBA00023027"/>
    </source>
</evidence>
<keyword evidence="5" id="KW-0521">NADP</keyword>
<organism evidence="9">
    <name type="scientific">freshwater metagenome</name>
    <dbReference type="NCBI Taxonomy" id="449393"/>
    <lineage>
        <taxon>unclassified sequences</taxon>
        <taxon>metagenomes</taxon>
        <taxon>ecological metagenomes</taxon>
    </lineage>
</organism>
<dbReference type="InterPro" id="IPR026021">
    <property type="entry name" value="YdjA-like"/>
</dbReference>